<evidence type="ECO:0000256" key="1">
    <source>
        <dbReference type="SAM" id="SignalP"/>
    </source>
</evidence>
<keyword evidence="1" id="KW-0732">Signal</keyword>
<dbReference type="RefSeq" id="WP_277577958.1">
    <property type="nucleotide sequence ID" value="NZ_JANRMI010000002.1"/>
</dbReference>
<reference evidence="2" key="1">
    <citation type="submission" date="2022-08" db="EMBL/GenBank/DDBJ databases">
        <title>Novel Bdellovibrio Species Isolated from Svalbard: Designation Bdellovibrio svalbardensis.</title>
        <authorList>
            <person name="Mitchell R.J."/>
            <person name="Choi S.Y."/>
        </authorList>
    </citation>
    <scope>NUCLEOTIDE SEQUENCE</scope>
    <source>
        <strain evidence="2">PAP01</strain>
    </source>
</reference>
<feature type="signal peptide" evidence="1">
    <location>
        <begin position="1"/>
        <end position="18"/>
    </location>
</feature>
<keyword evidence="3" id="KW-1185">Reference proteome</keyword>
<name>A0ABT6DI00_9BACT</name>
<comment type="caution">
    <text evidence="2">The sequence shown here is derived from an EMBL/GenBank/DDBJ whole genome shotgun (WGS) entry which is preliminary data.</text>
</comment>
<evidence type="ECO:0000313" key="2">
    <source>
        <dbReference type="EMBL" id="MDG0816479.1"/>
    </source>
</evidence>
<evidence type="ECO:0000313" key="3">
    <source>
        <dbReference type="Proteomes" id="UP001152321"/>
    </source>
</evidence>
<gene>
    <name evidence="2" type="ORF">NWE73_08900</name>
</gene>
<proteinExistence type="predicted"/>
<dbReference type="Proteomes" id="UP001152321">
    <property type="component" value="Unassembled WGS sequence"/>
</dbReference>
<organism evidence="2 3">
    <name type="scientific">Bdellovibrio svalbardensis</name>
    <dbReference type="NCBI Taxonomy" id="2972972"/>
    <lineage>
        <taxon>Bacteria</taxon>
        <taxon>Pseudomonadati</taxon>
        <taxon>Bdellovibrionota</taxon>
        <taxon>Bdellovibrionia</taxon>
        <taxon>Bdellovibrionales</taxon>
        <taxon>Pseudobdellovibrionaceae</taxon>
        <taxon>Bdellovibrio</taxon>
    </lineage>
</organism>
<dbReference type="EMBL" id="JANRMI010000002">
    <property type="protein sequence ID" value="MDG0816479.1"/>
    <property type="molecule type" value="Genomic_DNA"/>
</dbReference>
<feature type="chain" id="PRO_5046822798" evidence="1">
    <location>
        <begin position="19"/>
        <end position="162"/>
    </location>
</feature>
<sequence length="162" mass="18076">MKSLLVLSLLFFAVSANASPTNNFFAKCSLNLRLKNTDALELRYNGLNHIKVNMIKIDDFRYELNFEVPLDADETGVSFRIIQNQKAVLWMSSKPAPYLDAPVFNNGTENVWTIYSEISSIEGDTFYTYSPVTTADIANSLPAAFKLPSAGVNYATLACYHD</sequence>
<protein>
    <submittedName>
        <fullName evidence="2">Uncharacterized protein</fullName>
    </submittedName>
</protein>
<accession>A0ABT6DI00</accession>